<dbReference type="InterPro" id="IPR011990">
    <property type="entry name" value="TPR-like_helical_dom_sf"/>
</dbReference>
<evidence type="ECO:0000256" key="1">
    <source>
        <dbReference type="ARBA" id="ARBA00022737"/>
    </source>
</evidence>
<feature type="repeat" description="PPR" evidence="2">
    <location>
        <begin position="176"/>
        <end position="210"/>
    </location>
</feature>
<dbReference type="InterPro" id="IPR046960">
    <property type="entry name" value="PPR_At4g14850-like_plant"/>
</dbReference>
<evidence type="ECO:0008006" key="6">
    <source>
        <dbReference type="Google" id="ProtNLM"/>
    </source>
</evidence>
<dbReference type="PANTHER" id="PTHR47926:SF515">
    <property type="entry name" value="UMP-CMP KINASE"/>
    <property type="match status" value="1"/>
</dbReference>
<dbReference type="OMA" id="EPDNEYN"/>
<dbReference type="Gene3D" id="1.25.40.10">
    <property type="entry name" value="Tetratricopeptide repeat domain"/>
    <property type="match status" value="3"/>
</dbReference>
<dbReference type="InterPro" id="IPR046848">
    <property type="entry name" value="E_motif"/>
</dbReference>
<protein>
    <recommendedName>
        <fullName evidence="6">Pentacotripeptide-repeat region of PRORP domain-containing protein</fullName>
    </recommendedName>
</protein>
<dbReference type="Pfam" id="PF13041">
    <property type="entry name" value="PPR_2"/>
    <property type="match status" value="2"/>
</dbReference>
<name>A0A0A0L5M0_CUCSA</name>
<dbReference type="FunFam" id="1.25.40.10:FF:000729">
    <property type="entry name" value="Pentatricopeptide repeat-containing protein At4g25270, chloroplastic"/>
    <property type="match status" value="1"/>
</dbReference>
<reference evidence="4 5" key="3">
    <citation type="journal article" date="2010" name="BMC Genomics">
        <title>Transcriptome sequencing and comparative analysis of cucumber flowers with different sex types.</title>
        <authorList>
            <person name="Guo S."/>
            <person name="Zheng Y."/>
            <person name="Joung J.G."/>
            <person name="Liu S."/>
            <person name="Zhang Z."/>
            <person name="Crasta O.R."/>
            <person name="Sobral B.W."/>
            <person name="Xu Y."/>
            <person name="Huang S."/>
            <person name="Fei Z."/>
        </authorList>
    </citation>
    <scope>NUCLEOTIDE SEQUENCE [LARGE SCALE GENOMIC DNA]</scope>
    <source>
        <strain evidence="5">cv. 9930</strain>
    </source>
</reference>
<sequence>MNDHFPLLLQRFVFPMLISLHLLTPPSSSLLLFCSSKPKKSKKERRKLLHQKLLRISKAKQSTDLSFPKSSPTPLLIHPKPFFQSKIQALDAVLTDLEASIDNGLFIDPEIFSSLLELCYQLQAIHHGIRIHRLIPTNLLRRNVGISSKLLRLYASFGYMEDAHQVFDEMGNRNFSAFAWNSLISGYAELGLYEDALALYFQMEEEGVEPDNFTFPRVLKACGGIGSIQIGEAVHRHVVRSGFAGDVFVLNALVDMYSKCGCIVRARKVFDQIEYKDIVSWNSMLTGYTRHGLHFEALDIFDQMIQEGYEPDSVALSTLLSNISSMKFKLHIHGWVIRHGVEWNLSIANSLIVMYAKCGKLNRAKWLFQQMPQKDMVSWNSIISAHFNSAEALTYFEVMESLGVSPDGVTFVSLLSTCAHLGLVKEGGKLYFLMKGKYGIRPTIEHYACMVNLYGRAGMIEEAYKIITKGMEIEAGPTIWGALLYACYLHSDVDIAEIAAERLFELEPDNELNFELLMKIYGNAGRSEDEKRVKLMMAERGLNS</sequence>
<reference evidence="4 5" key="4">
    <citation type="journal article" date="2011" name="BMC Genomics">
        <title>RNA-Seq improves annotation of protein-coding genes in the cucumber genome.</title>
        <authorList>
            <person name="Li Z."/>
            <person name="Zhang Z."/>
            <person name="Yan P."/>
            <person name="Huang S."/>
            <person name="Fei Z."/>
            <person name="Lin K."/>
        </authorList>
    </citation>
    <scope>NUCLEOTIDE SEQUENCE [LARGE SCALE GENOMIC DNA]</scope>
    <source>
        <strain evidence="5">cv. 9930</strain>
    </source>
</reference>
<dbReference type="GO" id="GO:0009451">
    <property type="term" value="P:RNA modification"/>
    <property type="evidence" value="ECO:0007669"/>
    <property type="project" value="InterPro"/>
</dbReference>
<dbReference type="NCBIfam" id="TIGR00756">
    <property type="entry name" value="PPR"/>
    <property type="match status" value="2"/>
</dbReference>
<keyword evidence="5" id="KW-1185">Reference proteome</keyword>
<dbReference type="GO" id="GO:0099402">
    <property type="term" value="P:plant organ development"/>
    <property type="evidence" value="ECO:0007669"/>
    <property type="project" value="UniProtKB-ARBA"/>
</dbReference>
<dbReference type="PANTHER" id="PTHR47926">
    <property type="entry name" value="PENTATRICOPEPTIDE REPEAT-CONTAINING PROTEIN"/>
    <property type="match status" value="1"/>
</dbReference>
<accession>A0A0A0L5M0</accession>
<organism evidence="4 5">
    <name type="scientific">Cucumis sativus</name>
    <name type="common">Cucumber</name>
    <dbReference type="NCBI Taxonomy" id="3659"/>
    <lineage>
        <taxon>Eukaryota</taxon>
        <taxon>Viridiplantae</taxon>
        <taxon>Streptophyta</taxon>
        <taxon>Embryophyta</taxon>
        <taxon>Tracheophyta</taxon>
        <taxon>Spermatophyta</taxon>
        <taxon>Magnoliopsida</taxon>
        <taxon>eudicotyledons</taxon>
        <taxon>Gunneridae</taxon>
        <taxon>Pentapetalae</taxon>
        <taxon>rosids</taxon>
        <taxon>fabids</taxon>
        <taxon>Cucurbitales</taxon>
        <taxon>Cucurbitaceae</taxon>
        <taxon>Benincaseae</taxon>
        <taxon>Cucumis</taxon>
    </lineage>
</organism>
<dbReference type="Pfam" id="PF01535">
    <property type="entry name" value="PPR"/>
    <property type="match status" value="2"/>
</dbReference>
<proteinExistence type="predicted"/>
<dbReference type="Pfam" id="PF20431">
    <property type="entry name" value="E_motif"/>
    <property type="match status" value="1"/>
</dbReference>
<keyword evidence="1" id="KW-0677">Repeat</keyword>
<reference evidence="4 5" key="1">
    <citation type="journal article" date="2009" name="Nat. Genet.">
        <title>The genome of the cucumber, Cucumis sativus L.</title>
        <authorList>
            <person name="Huang S."/>
            <person name="Li R."/>
            <person name="Zhang Z."/>
            <person name="Li L."/>
            <person name="Gu X."/>
            <person name="Fan W."/>
            <person name="Lucas W.J."/>
            <person name="Wang X."/>
            <person name="Xie B."/>
            <person name="Ni P."/>
            <person name="Ren Y."/>
            <person name="Zhu H."/>
            <person name="Li J."/>
            <person name="Lin K."/>
            <person name="Jin W."/>
            <person name="Fei Z."/>
            <person name="Li G."/>
            <person name="Staub J."/>
            <person name="Kilian A."/>
            <person name="van der Vossen E.A."/>
            <person name="Wu Y."/>
            <person name="Guo J."/>
            <person name="He J."/>
            <person name="Jia Z."/>
            <person name="Ren Y."/>
            <person name="Tian G."/>
            <person name="Lu Y."/>
            <person name="Ruan J."/>
            <person name="Qian W."/>
            <person name="Wang M."/>
            <person name="Huang Q."/>
            <person name="Li B."/>
            <person name="Xuan Z."/>
            <person name="Cao J."/>
            <person name="Asan"/>
            <person name="Wu Z."/>
            <person name="Zhang J."/>
            <person name="Cai Q."/>
            <person name="Bai Y."/>
            <person name="Zhao B."/>
            <person name="Han Y."/>
            <person name="Li Y."/>
            <person name="Li X."/>
            <person name="Wang S."/>
            <person name="Shi Q."/>
            <person name="Liu S."/>
            <person name="Cho W.K."/>
            <person name="Kim J.Y."/>
            <person name="Xu Y."/>
            <person name="Heller-Uszynska K."/>
            <person name="Miao H."/>
            <person name="Cheng Z."/>
            <person name="Zhang S."/>
            <person name="Wu J."/>
            <person name="Yang Y."/>
            <person name="Kang H."/>
            <person name="Li M."/>
            <person name="Liang H."/>
            <person name="Ren X."/>
            <person name="Shi Z."/>
            <person name="Wen M."/>
            <person name="Jian M."/>
            <person name="Yang H."/>
            <person name="Zhang G."/>
            <person name="Yang Z."/>
            <person name="Chen R."/>
            <person name="Liu S."/>
            <person name="Li J."/>
            <person name="Ma L."/>
            <person name="Liu H."/>
            <person name="Zhou Y."/>
            <person name="Zhao J."/>
            <person name="Fang X."/>
            <person name="Li G."/>
            <person name="Fang L."/>
            <person name="Li Y."/>
            <person name="Liu D."/>
            <person name="Zheng H."/>
            <person name="Zhang Y."/>
            <person name="Qin N."/>
            <person name="Li Z."/>
            <person name="Yang G."/>
            <person name="Yang S."/>
            <person name="Bolund L."/>
            <person name="Kristiansen K."/>
            <person name="Zheng H."/>
            <person name="Li S."/>
            <person name="Zhang X."/>
            <person name="Yang H."/>
            <person name="Wang J."/>
            <person name="Sun R."/>
            <person name="Zhang B."/>
            <person name="Jiang S."/>
            <person name="Wang J."/>
            <person name="Du Y."/>
            <person name="Li S."/>
        </authorList>
    </citation>
    <scope>NUCLEOTIDE SEQUENCE [LARGE SCALE GENOMIC DNA]</scope>
    <source>
        <strain evidence="5">cv. 9930</strain>
    </source>
</reference>
<dbReference type="EMBL" id="CM002924">
    <property type="protein sequence ID" value="KGN57280.1"/>
    <property type="molecule type" value="Genomic_DNA"/>
</dbReference>
<evidence type="ECO:0000313" key="5">
    <source>
        <dbReference type="Proteomes" id="UP000029981"/>
    </source>
</evidence>
<dbReference type="Gramene" id="KGN57280">
    <property type="protein sequence ID" value="KGN57280"/>
    <property type="gene ID" value="Csa_3G176270"/>
</dbReference>
<reference evidence="4 5" key="2">
    <citation type="journal article" date="2009" name="PLoS ONE">
        <title>An integrated genetic and cytogenetic map of the cucumber genome.</title>
        <authorList>
            <person name="Ren Y."/>
            <person name="Zhang Z."/>
            <person name="Liu J."/>
            <person name="Staub J.E."/>
            <person name="Han Y."/>
            <person name="Cheng Z."/>
            <person name="Li X."/>
            <person name="Lu J."/>
            <person name="Miao H."/>
            <person name="Kang H."/>
            <person name="Xie B."/>
            <person name="Gu X."/>
            <person name="Wang X."/>
            <person name="Du Y."/>
            <person name="Jin W."/>
            <person name="Huang S."/>
        </authorList>
    </citation>
    <scope>NUCLEOTIDE SEQUENCE [LARGE SCALE GENOMIC DNA]</scope>
    <source>
        <strain evidence="5">cv. 9930</strain>
    </source>
</reference>
<dbReference type="GO" id="GO:0003723">
    <property type="term" value="F:RNA binding"/>
    <property type="evidence" value="ECO:0007669"/>
    <property type="project" value="InterPro"/>
</dbReference>
<evidence type="ECO:0000313" key="4">
    <source>
        <dbReference type="EMBL" id="KGN57280.1"/>
    </source>
</evidence>
<dbReference type="FunFam" id="1.25.40.10:FF:000285">
    <property type="entry name" value="Pentatricopeptide repeat-containing protein, chloroplastic"/>
    <property type="match status" value="1"/>
</dbReference>
<dbReference type="eggNOG" id="KOG4197">
    <property type="taxonomic scope" value="Eukaryota"/>
</dbReference>
<dbReference type="SUPFAM" id="SSF48452">
    <property type="entry name" value="TPR-like"/>
    <property type="match status" value="1"/>
</dbReference>
<dbReference type="FunFam" id="1.25.40.10:FF:000158">
    <property type="entry name" value="pentatricopeptide repeat-containing protein At2g33680"/>
    <property type="match status" value="1"/>
</dbReference>
<feature type="signal peptide" evidence="3">
    <location>
        <begin position="1"/>
        <end position="29"/>
    </location>
</feature>
<evidence type="ECO:0000256" key="2">
    <source>
        <dbReference type="PROSITE-ProRule" id="PRU00708"/>
    </source>
</evidence>
<feature type="chain" id="PRO_5001965821" description="Pentacotripeptide-repeat region of PRORP domain-containing protein" evidence="3">
    <location>
        <begin position="30"/>
        <end position="544"/>
    </location>
</feature>
<feature type="repeat" description="PPR" evidence="2">
    <location>
        <begin position="277"/>
        <end position="311"/>
    </location>
</feature>
<keyword evidence="3" id="KW-0732">Signal</keyword>
<dbReference type="OrthoDB" id="1882394at2759"/>
<dbReference type="AlphaFoldDB" id="A0A0A0L5M0"/>
<dbReference type="Pfam" id="PF13812">
    <property type="entry name" value="PPR_3"/>
    <property type="match status" value="1"/>
</dbReference>
<dbReference type="InterPro" id="IPR002885">
    <property type="entry name" value="PPR_rpt"/>
</dbReference>
<evidence type="ECO:0000256" key="3">
    <source>
        <dbReference type="SAM" id="SignalP"/>
    </source>
</evidence>
<dbReference type="Proteomes" id="UP000029981">
    <property type="component" value="Chromosome 3"/>
</dbReference>
<gene>
    <name evidence="4" type="ORF">Csa_3G176270</name>
</gene>
<dbReference type="STRING" id="3659.A0A0A0L5M0"/>
<feature type="repeat" description="PPR" evidence="2">
    <location>
        <begin position="344"/>
        <end position="378"/>
    </location>
</feature>
<dbReference type="PROSITE" id="PS51375">
    <property type="entry name" value="PPR"/>
    <property type="match status" value="3"/>
</dbReference>